<keyword evidence="1" id="KW-0472">Membrane</keyword>
<feature type="chain" id="PRO_5043587190" evidence="2">
    <location>
        <begin position="26"/>
        <end position="210"/>
    </location>
</feature>
<feature type="transmembrane region" description="Helical" evidence="1">
    <location>
        <begin position="141"/>
        <end position="165"/>
    </location>
</feature>
<dbReference type="EMBL" id="JASPKY010000373">
    <property type="protein sequence ID" value="KAK9703311.1"/>
    <property type="molecule type" value="Genomic_DNA"/>
</dbReference>
<keyword evidence="1" id="KW-0812">Transmembrane</keyword>
<dbReference type="Proteomes" id="UP001458880">
    <property type="component" value="Unassembled WGS sequence"/>
</dbReference>
<evidence type="ECO:0000313" key="4">
    <source>
        <dbReference type="Proteomes" id="UP001458880"/>
    </source>
</evidence>
<evidence type="ECO:0000256" key="2">
    <source>
        <dbReference type="SAM" id="SignalP"/>
    </source>
</evidence>
<evidence type="ECO:0000313" key="3">
    <source>
        <dbReference type="EMBL" id="KAK9703311.1"/>
    </source>
</evidence>
<feature type="signal peptide" evidence="2">
    <location>
        <begin position="1"/>
        <end position="25"/>
    </location>
</feature>
<sequence length="210" mass="23829">MIGLNLVASVSIFLFFLINISECRSNNTISIQDEELPCLKSKSNNITCPVTYDTDPASSECKPECIKSNDNTTSCTFCYRYVFNSTNVNNSLGYYPDPSNPMACMRMPNYNKKNKCNNTVQQSTISKTSEETSVATYIFNLYIYTLTSIIAILLIVVFILTFIIIRIKKQASMRKEEAETDDSNYYSSIAYHKKSKDVSIENSDLYGDRQ</sequence>
<gene>
    <name evidence="3" type="ORF">QE152_g29427</name>
</gene>
<accession>A0AAW1JJ14</accession>
<dbReference type="AlphaFoldDB" id="A0AAW1JJ14"/>
<protein>
    <submittedName>
        <fullName evidence="3">Uncharacterized protein</fullName>
    </submittedName>
</protein>
<evidence type="ECO:0000256" key="1">
    <source>
        <dbReference type="SAM" id="Phobius"/>
    </source>
</evidence>
<name>A0AAW1JJ14_POPJA</name>
<keyword evidence="2" id="KW-0732">Signal</keyword>
<proteinExistence type="predicted"/>
<reference evidence="3 4" key="1">
    <citation type="journal article" date="2024" name="BMC Genomics">
        <title>De novo assembly and annotation of Popillia japonica's genome with initial clues to its potential as an invasive pest.</title>
        <authorList>
            <person name="Cucini C."/>
            <person name="Boschi S."/>
            <person name="Funari R."/>
            <person name="Cardaioli E."/>
            <person name="Iannotti N."/>
            <person name="Marturano G."/>
            <person name="Paoli F."/>
            <person name="Bruttini M."/>
            <person name="Carapelli A."/>
            <person name="Frati F."/>
            <person name="Nardi F."/>
        </authorList>
    </citation>
    <scope>NUCLEOTIDE SEQUENCE [LARGE SCALE GENOMIC DNA]</scope>
    <source>
        <strain evidence="3">DMR45628</strain>
    </source>
</reference>
<keyword evidence="1" id="KW-1133">Transmembrane helix</keyword>
<comment type="caution">
    <text evidence="3">The sequence shown here is derived from an EMBL/GenBank/DDBJ whole genome shotgun (WGS) entry which is preliminary data.</text>
</comment>
<organism evidence="3 4">
    <name type="scientific">Popillia japonica</name>
    <name type="common">Japanese beetle</name>
    <dbReference type="NCBI Taxonomy" id="7064"/>
    <lineage>
        <taxon>Eukaryota</taxon>
        <taxon>Metazoa</taxon>
        <taxon>Ecdysozoa</taxon>
        <taxon>Arthropoda</taxon>
        <taxon>Hexapoda</taxon>
        <taxon>Insecta</taxon>
        <taxon>Pterygota</taxon>
        <taxon>Neoptera</taxon>
        <taxon>Endopterygota</taxon>
        <taxon>Coleoptera</taxon>
        <taxon>Polyphaga</taxon>
        <taxon>Scarabaeiformia</taxon>
        <taxon>Scarabaeidae</taxon>
        <taxon>Rutelinae</taxon>
        <taxon>Popillia</taxon>
    </lineage>
</organism>
<keyword evidence="4" id="KW-1185">Reference proteome</keyword>